<protein>
    <submittedName>
        <fullName evidence="1">Uncharacterized protein</fullName>
    </submittedName>
</protein>
<organism evidence="1 2">
    <name type="scientific">Dichotomopilus funicola</name>
    <dbReference type="NCBI Taxonomy" id="1934379"/>
    <lineage>
        <taxon>Eukaryota</taxon>
        <taxon>Fungi</taxon>
        <taxon>Dikarya</taxon>
        <taxon>Ascomycota</taxon>
        <taxon>Pezizomycotina</taxon>
        <taxon>Sordariomycetes</taxon>
        <taxon>Sordariomycetidae</taxon>
        <taxon>Sordariales</taxon>
        <taxon>Chaetomiaceae</taxon>
        <taxon>Dichotomopilus</taxon>
    </lineage>
</organism>
<proteinExistence type="predicted"/>
<sequence>MAAMQHATANLNLHAPSSTNLAPILTLPVEILIQISCSLCIHCRHPRVGEISDDEATAAVRDQTVLANLSASSRRLRAVAQPVLFHFFHPLERNYSEVLLRLSRFACTLYHRGDLATSVRSLVFWTPEYYDRKHDIREAQLTLRKVFADKPTHKRAAAELGPWWVSRSYISLDELQELTIALASGVTYVLLQRRFHGFGKTWADWPCLMEGLRDVVLVGFRKWWLLDPCGHSFHIKQAREFLRHARNLDSLVAADCGADGCEPDYRFAQDPRPWKAAPWDVELPRLRKLSISGNDIGADDVEAIIRHSTVFEDLEFCQSKWGRYILDLDKHLGTAKETLKRLCYSAFPMKSGLTIHKLDGPAIYFAGEVEARKGDSYFDPTENPLEDFEAGLSLKDFRALETLELEQLILYGPVFEKPENLEHDRSRSCEAVTTDDFLDKFPPSLDSGGCVAMNTIGFRRDLIYDLMSGRPQHGCQRPAADYAAVLFESYYAKGWRRQ</sequence>
<evidence type="ECO:0000313" key="2">
    <source>
        <dbReference type="Proteomes" id="UP001302676"/>
    </source>
</evidence>
<reference evidence="1" key="1">
    <citation type="journal article" date="2023" name="Mol. Phylogenet. Evol.">
        <title>Genome-scale phylogeny and comparative genomics of the fungal order Sordariales.</title>
        <authorList>
            <person name="Hensen N."/>
            <person name="Bonometti L."/>
            <person name="Westerberg I."/>
            <person name="Brannstrom I.O."/>
            <person name="Guillou S."/>
            <person name="Cros-Aarteil S."/>
            <person name="Calhoun S."/>
            <person name="Haridas S."/>
            <person name="Kuo A."/>
            <person name="Mondo S."/>
            <person name="Pangilinan J."/>
            <person name="Riley R."/>
            <person name="LaButti K."/>
            <person name="Andreopoulos B."/>
            <person name="Lipzen A."/>
            <person name="Chen C."/>
            <person name="Yan M."/>
            <person name="Daum C."/>
            <person name="Ng V."/>
            <person name="Clum A."/>
            <person name="Steindorff A."/>
            <person name="Ohm R.A."/>
            <person name="Martin F."/>
            <person name="Silar P."/>
            <person name="Natvig D.O."/>
            <person name="Lalanne C."/>
            <person name="Gautier V."/>
            <person name="Ament-Velasquez S.L."/>
            <person name="Kruys A."/>
            <person name="Hutchinson M.I."/>
            <person name="Powell A.J."/>
            <person name="Barry K."/>
            <person name="Miller A.N."/>
            <person name="Grigoriev I.V."/>
            <person name="Debuchy R."/>
            <person name="Gladieux P."/>
            <person name="Hiltunen Thoren M."/>
            <person name="Johannesson H."/>
        </authorList>
    </citation>
    <scope>NUCLEOTIDE SEQUENCE</scope>
    <source>
        <strain evidence="1">CBS 141.50</strain>
    </source>
</reference>
<comment type="caution">
    <text evidence="1">The sequence shown here is derived from an EMBL/GenBank/DDBJ whole genome shotgun (WGS) entry which is preliminary data.</text>
</comment>
<dbReference type="AlphaFoldDB" id="A0AAN6V3J9"/>
<dbReference type="EMBL" id="MU853579">
    <property type="protein sequence ID" value="KAK4144167.1"/>
    <property type="molecule type" value="Genomic_DNA"/>
</dbReference>
<dbReference type="GeneID" id="87820278"/>
<name>A0AAN6V3J9_9PEZI</name>
<dbReference type="Proteomes" id="UP001302676">
    <property type="component" value="Unassembled WGS sequence"/>
</dbReference>
<reference evidence="1" key="2">
    <citation type="submission" date="2023-05" db="EMBL/GenBank/DDBJ databases">
        <authorList>
            <consortium name="Lawrence Berkeley National Laboratory"/>
            <person name="Steindorff A."/>
            <person name="Hensen N."/>
            <person name="Bonometti L."/>
            <person name="Westerberg I."/>
            <person name="Brannstrom I.O."/>
            <person name="Guillou S."/>
            <person name="Cros-Aarteil S."/>
            <person name="Calhoun S."/>
            <person name="Haridas S."/>
            <person name="Kuo A."/>
            <person name="Mondo S."/>
            <person name="Pangilinan J."/>
            <person name="Riley R."/>
            <person name="Labutti K."/>
            <person name="Andreopoulos B."/>
            <person name="Lipzen A."/>
            <person name="Chen C."/>
            <person name="Yanf M."/>
            <person name="Daum C."/>
            <person name="Ng V."/>
            <person name="Clum A."/>
            <person name="Ohm R."/>
            <person name="Martin F."/>
            <person name="Silar P."/>
            <person name="Natvig D."/>
            <person name="Lalanne C."/>
            <person name="Gautier V."/>
            <person name="Ament-Velasquez S.L."/>
            <person name="Kruys A."/>
            <person name="Hutchinson M.I."/>
            <person name="Powell A.J."/>
            <person name="Barry K."/>
            <person name="Miller A.N."/>
            <person name="Grigoriev I.V."/>
            <person name="Debuchy R."/>
            <person name="Gladieux P."/>
            <person name="Thoren M.H."/>
            <person name="Johannesson H."/>
        </authorList>
    </citation>
    <scope>NUCLEOTIDE SEQUENCE</scope>
    <source>
        <strain evidence="1">CBS 141.50</strain>
    </source>
</reference>
<gene>
    <name evidence="1" type="ORF">C8A04DRAFT_36825</name>
</gene>
<accession>A0AAN6V3J9</accession>
<keyword evidence="2" id="KW-1185">Reference proteome</keyword>
<evidence type="ECO:0000313" key="1">
    <source>
        <dbReference type="EMBL" id="KAK4144167.1"/>
    </source>
</evidence>
<dbReference type="RefSeq" id="XP_062637538.1">
    <property type="nucleotide sequence ID" value="XM_062783665.1"/>
</dbReference>